<evidence type="ECO:0000256" key="2">
    <source>
        <dbReference type="ARBA" id="ARBA00010421"/>
    </source>
</evidence>
<feature type="signal peptide" evidence="4">
    <location>
        <begin position="1"/>
        <end position="17"/>
    </location>
</feature>
<feature type="chain" id="PRO_5043508262" description="Cerato-platanin" evidence="4">
    <location>
        <begin position="18"/>
        <end position="144"/>
    </location>
</feature>
<accession>A0AAV9XM10</accession>
<evidence type="ECO:0000256" key="4">
    <source>
        <dbReference type="SAM" id="SignalP"/>
    </source>
</evidence>
<organism evidence="5 6">
    <name type="scientific">Orbilia ellipsospora</name>
    <dbReference type="NCBI Taxonomy" id="2528407"/>
    <lineage>
        <taxon>Eukaryota</taxon>
        <taxon>Fungi</taxon>
        <taxon>Dikarya</taxon>
        <taxon>Ascomycota</taxon>
        <taxon>Pezizomycotina</taxon>
        <taxon>Orbiliomycetes</taxon>
        <taxon>Orbiliales</taxon>
        <taxon>Orbiliaceae</taxon>
        <taxon>Orbilia</taxon>
    </lineage>
</organism>
<reference evidence="5 6" key="1">
    <citation type="submission" date="2019-10" db="EMBL/GenBank/DDBJ databases">
        <authorList>
            <person name="Palmer J.M."/>
        </authorList>
    </citation>
    <scope>NUCLEOTIDE SEQUENCE [LARGE SCALE GENOMIC DNA]</scope>
    <source>
        <strain evidence="5 6">TWF694</strain>
    </source>
</reference>
<dbReference type="SUPFAM" id="SSF50685">
    <property type="entry name" value="Barwin-like endoglucanases"/>
    <property type="match status" value="1"/>
</dbReference>
<dbReference type="CDD" id="cd22778">
    <property type="entry name" value="DPBB_CEPL-like"/>
    <property type="match status" value="1"/>
</dbReference>
<comment type="similarity">
    <text evidence="2">Belongs to the cerato-platanin family.</text>
</comment>
<keyword evidence="4" id="KW-0732">Signal</keyword>
<evidence type="ECO:0008006" key="7">
    <source>
        <dbReference type="Google" id="ProtNLM"/>
    </source>
</evidence>
<evidence type="ECO:0000256" key="1">
    <source>
        <dbReference type="ARBA" id="ARBA00004613"/>
    </source>
</evidence>
<comment type="subcellular location">
    <subcellularLocation>
        <location evidence="1">Secreted</location>
    </subcellularLocation>
</comment>
<dbReference type="InterPro" id="IPR036908">
    <property type="entry name" value="RlpA-like_sf"/>
</dbReference>
<dbReference type="GO" id="GO:0005576">
    <property type="term" value="C:extracellular region"/>
    <property type="evidence" value="ECO:0007669"/>
    <property type="project" value="UniProtKB-SubCell"/>
</dbReference>
<evidence type="ECO:0000313" key="5">
    <source>
        <dbReference type="EMBL" id="KAK6543137.1"/>
    </source>
</evidence>
<dbReference type="InterPro" id="IPR010829">
    <property type="entry name" value="Cerato-platanin"/>
</dbReference>
<keyword evidence="3" id="KW-0964">Secreted</keyword>
<protein>
    <recommendedName>
        <fullName evidence="7">Cerato-platanin</fullName>
    </recommendedName>
</protein>
<gene>
    <name evidence="5" type="ORF">TWF694_007057</name>
</gene>
<dbReference type="AlphaFoldDB" id="A0AAV9XM10"/>
<name>A0AAV9XM10_9PEZI</name>
<dbReference type="Pfam" id="PF07249">
    <property type="entry name" value="Cerato-platanin"/>
    <property type="match status" value="1"/>
</dbReference>
<keyword evidence="6" id="KW-1185">Reference proteome</keyword>
<comment type="caution">
    <text evidence="5">The sequence shown here is derived from an EMBL/GenBank/DDBJ whole genome shotgun (WGS) entry which is preliminary data.</text>
</comment>
<proteinExistence type="inferred from homology"/>
<sequence>MQLLAILTSLFVATATASQLKWDPHYDSSYSLPLDTVSCSDGQAGFLTKYQGQIQNTQQLRTKLNPNIYFAAADALWNSPNCGKCWKIVGTQTGVTAYFVVIDNAVPDIVGGSDLFQQLAPDGNTGLGIIEVYVYEEPDSTCFK</sequence>
<dbReference type="EMBL" id="JAVHJO010000002">
    <property type="protein sequence ID" value="KAK6543137.1"/>
    <property type="molecule type" value="Genomic_DNA"/>
</dbReference>
<dbReference type="Gene3D" id="2.40.40.10">
    <property type="entry name" value="RlpA-like domain"/>
    <property type="match status" value="1"/>
</dbReference>
<dbReference type="Proteomes" id="UP001365542">
    <property type="component" value="Unassembled WGS sequence"/>
</dbReference>
<evidence type="ECO:0000313" key="6">
    <source>
        <dbReference type="Proteomes" id="UP001365542"/>
    </source>
</evidence>
<evidence type="ECO:0000256" key="3">
    <source>
        <dbReference type="ARBA" id="ARBA00022525"/>
    </source>
</evidence>